<protein>
    <submittedName>
        <fullName evidence="2">Uncharacterized protein</fullName>
    </submittedName>
</protein>
<keyword evidence="3" id="KW-1185">Reference proteome</keyword>
<feature type="signal peptide" evidence="1">
    <location>
        <begin position="1"/>
        <end position="19"/>
    </location>
</feature>
<dbReference type="AlphaFoldDB" id="J7RVC3"/>
<evidence type="ECO:0000313" key="2">
    <source>
        <dbReference type="EMBL" id="CCL98310.1"/>
    </source>
</evidence>
<accession>J7RVC3</accession>
<proteinExistence type="predicted"/>
<dbReference type="Pfam" id="PF19271">
    <property type="entry name" value="Nis1"/>
    <property type="match status" value="1"/>
</dbReference>
<name>J7RVC3_9APHY</name>
<dbReference type="InterPro" id="IPR045469">
    <property type="entry name" value="Nis1"/>
</dbReference>
<gene>
    <name evidence="2" type="ORF">FIBRA_00304</name>
</gene>
<sequence length="145" mass="15122">MKVFALFTAIASVIATATAQSATISLPANGTVIASGATFTIQLEQGDFPENVNQVGIALGLAPCQYIDCNTYDASQEIGNLLYAGPFNPQFGPGGPPSAEPFENFTVQAPSGVSGAYALSLTQLELIGDGYERVYLVSNIIVEIQ</sequence>
<reference evidence="2 3" key="1">
    <citation type="journal article" date="2012" name="Appl. Environ. Microbiol.">
        <title>Short-read sequencing for genomic analysis of the brown rot fungus Fibroporia radiculosa.</title>
        <authorList>
            <person name="Tang J.D."/>
            <person name="Perkins A.D."/>
            <person name="Sonstegard T.S."/>
            <person name="Schroeder S.G."/>
            <person name="Burgess S.C."/>
            <person name="Diehl S.V."/>
        </authorList>
    </citation>
    <scope>NUCLEOTIDE SEQUENCE [LARGE SCALE GENOMIC DNA]</scope>
    <source>
        <strain evidence="2 3">TFFH 294</strain>
    </source>
</reference>
<dbReference type="Proteomes" id="UP000006352">
    <property type="component" value="Unassembled WGS sequence"/>
</dbReference>
<dbReference type="OrthoDB" id="2841294at2759"/>
<keyword evidence="1" id="KW-0732">Signal</keyword>
<dbReference type="InParanoid" id="J7RVC3"/>
<evidence type="ECO:0000256" key="1">
    <source>
        <dbReference type="SAM" id="SignalP"/>
    </source>
</evidence>
<dbReference type="EMBL" id="HE796876">
    <property type="protein sequence ID" value="CCL98310.1"/>
    <property type="molecule type" value="Genomic_DNA"/>
</dbReference>
<dbReference type="HOGENOM" id="CLU_137500_1_0_1"/>
<feature type="chain" id="PRO_5003796277" evidence="1">
    <location>
        <begin position="20"/>
        <end position="145"/>
    </location>
</feature>
<evidence type="ECO:0000313" key="3">
    <source>
        <dbReference type="Proteomes" id="UP000006352"/>
    </source>
</evidence>
<dbReference type="GeneID" id="24093221"/>
<dbReference type="RefSeq" id="XP_012177593.1">
    <property type="nucleotide sequence ID" value="XM_012322203.1"/>
</dbReference>
<organism evidence="2 3">
    <name type="scientific">Fibroporia radiculosa</name>
    <dbReference type="NCBI Taxonomy" id="599839"/>
    <lineage>
        <taxon>Eukaryota</taxon>
        <taxon>Fungi</taxon>
        <taxon>Dikarya</taxon>
        <taxon>Basidiomycota</taxon>
        <taxon>Agaricomycotina</taxon>
        <taxon>Agaricomycetes</taxon>
        <taxon>Polyporales</taxon>
        <taxon>Fibroporiaceae</taxon>
        <taxon>Fibroporia</taxon>
    </lineage>
</organism>